<dbReference type="EMBL" id="PGFJ01000001">
    <property type="protein sequence ID" value="PJJ83629.1"/>
    <property type="molecule type" value="Genomic_DNA"/>
</dbReference>
<dbReference type="InterPro" id="IPR007367">
    <property type="entry name" value="DUF433"/>
</dbReference>
<dbReference type="PANTHER" id="PTHR34849:SF3">
    <property type="entry name" value="SSR2962 PROTEIN"/>
    <property type="match status" value="1"/>
</dbReference>
<sequence>MKNLTRITLDPNIMGGKPCIRGLRVTVGTIIGLLASGITIDAVLAMYPYLQKEDIMEALAYAAWRSEEIEVPLATA</sequence>
<dbReference type="InterPro" id="IPR009057">
    <property type="entry name" value="Homeodomain-like_sf"/>
</dbReference>
<dbReference type="Proteomes" id="UP000242687">
    <property type="component" value="Unassembled WGS sequence"/>
</dbReference>
<keyword evidence="1" id="KW-1133">Transmembrane helix</keyword>
<keyword evidence="1" id="KW-0812">Transmembrane</keyword>
<dbReference type="PANTHER" id="PTHR34849">
    <property type="entry name" value="SSL5025 PROTEIN"/>
    <property type="match status" value="1"/>
</dbReference>
<dbReference type="Gene3D" id="1.10.10.10">
    <property type="entry name" value="Winged helix-like DNA-binding domain superfamily/Winged helix DNA-binding domain"/>
    <property type="match status" value="1"/>
</dbReference>
<keyword evidence="1" id="KW-0472">Membrane</keyword>
<dbReference type="OrthoDB" id="1494556at2"/>
<accession>A0A2H9VS64</accession>
<gene>
    <name evidence="2" type="ORF">CLV57_0615</name>
</gene>
<keyword evidence="3" id="KW-1185">Reference proteome</keyword>
<evidence type="ECO:0000313" key="3">
    <source>
        <dbReference type="Proteomes" id="UP000242687"/>
    </source>
</evidence>
<name>A0A2H9VS64_9SPHI</name>
<proteinExistence type="predicted"/>
<comment type="caution">
    <text evidence="2">The sequence shown here is derived from an EMBL/GenBank/DDBJ whole genome shotgun (WGS) entry which is preliminary data.</text>
</comment>
<evidence type="ECO:0000313" key="2">
    <source>
        <dbReference type="EMBL" id="PJJ83629.1"/>
    </source>
</evidence>
<dbReference type="SUPFAM" id="SSF46689">
    <property type="entry name" value="Homeodomain-like"/>
    <property type="match status" value="1"/>
</dbReference>
<dbReference type="InterPro" id="IPR036388">
    <property type="entry name" value="WH-like_DNA-bd_sf"/>
</dbReference>
<feature type="transmembrane region" description="Helical" evidence="1">
    <location>
        <begin position="30"/>
        <end position="50"/>
    </location>
</feature>
<organism evidence="2 3">
    <name type="scientific">Mucilaginibacter auburnensis</name>
    <dbReference type="NCBI Taxonomy" id="1457233"/>
    <lineage>
        <taxon>Bacteria</taxon>
        <taxon>Pseudomonadati</taxon>
        <taxon>Bacteroidota</taxon>
        <taxon>Sphingobacteriia</taxon>
        <taxon>Sphingobacteriales</taxon>
        <taxon>Sphingobacteriaceae</taxon>
        <taxon>Mucilaginibacter</taxon>
    </lineage>
</organism>
<reference evidence="2 3" key="1">
    <citation type="submission" date="2017-11" db="EMBL/GenBank/DDBJ databases">
        <title>Genomic Encyclopedia of Archaeal and Bacterial Type Strains, Phase II (KMG-II): From Individual Species to Whole Genera.</title>
        <authorList>
            <person name="Goeker M."/>
        </authorList>
    </citation>
    <scope>NUCLEOTIDE SEQUENCE [LARGE SCALE GENOMIC DNA]</scope>
    <source>
        <strain evidence="2 3">DSM 28175</strain>
    </source>
</reference>
<evidence type="ECO:0000256" key="1">
    <source>
        <dbReference type="SAM" id="Phobius"/>
    </source>
</evidence>
<dbReference type="RefSeq" id="WP_100339876.1">
    <property type="nucleotide sequence ID" value="NZ_PGFJ01000001.1"/>
</dbReference>
<dbReference type="AlphaFoldDB" id="A0A2H9VS64"/>
<dbReference type="Pfam" id="PF04255">
    <property type="entry name" value="DUF433"/>
    <property type="match status" value="1"/>
</dbReference>
<protein>
    <submittedName>
        <fullName evidence="2">Uncharacterized protein (DUF433 family)</fullName>
    </submittedName>
</protein>